<evidence type="ECO:0000313" key="3">
    <source>
        <dbReference type="Proteomes" id="UP000502005"/>
    </source>
</evidence>
<dbReference type="GO" id="GO:0003723">
    <property type="term" value="F:RNA binding"/>
    <property type="evidence" value="ECO:0007669"/>
    <property type="project" value="InterPro"/>
</dbReference>
<feature type="domain" description="Toxin SymE-like" evidence="1">
    <location>
        <begin position="8"/>
        <end position="47"/>
    </location>
</feature>
<gene>
    <name evidence="2" type="ORF">CUN67_00030</name>
</gene>
<evidence type="ECO:0000313" key="2">
    <source>
        <dbReference type="EMBL" id="QGY31189.1"/>
    </source>
</evidence>
<evidence type="ECO:0000259" key="1">
    <source>
        <dbReference type="Pfam" id="PF08845"/>
    </source>
</evidence>
<proteinExistence type="predicted"/>
<name>A0A6B9GCT3_PANCY</name>
<dbReference type="Proteomes" id="UP000502005">
    <property type="component" value="Chromosome"/>
</dbReference>
<dbReference type="GO" id="GO:0016070">
    <property type="term" value="P:RNA metabolic process"/>
    <property type="evidence" value="ECO:0007669"/>
    <property type="project" value="InterPro"/>
</dbReference>
<dbReference type="GO" id="GO:0016788">
    <property type="term" value="F:hydrolase activity, acting on ester bonds"/>
    <property type="evidence" value="ECO:0007669"/>
    <property type="project" value="InterPro"/>
</dbReference>
<dbReference type="Pfam" id="PF08845">
    <property type="entry name" value="SymE_toxin"/>
    <property type="match status" value="1"/>
</dbReference>
<dbReference type="GO" id="GO:0005737">
    <property type="term" value="C:cytoplasm"/>
    <property type="evidence" value="ECO:0007669"/>
    <property type="project" value="InterPro"/>
</dbReference>
<sequence length="49" mass="5090">MPVNTHTPTHTFAPHLSIAGRWLAEAGFETGQAVTLRVEAGCLTLTAGG</sequence>
<protein>
    <recommendedName>
        <fullName evidence="1">Toxin SymE-like domain-containing protein</fullName>
    </recommendedName>
</protein>
<reference evidence="2 3" key="1">
    <citation type="submission" date="2017-11" db="EMBL/GenBank/DDBJ databases">
        <title>Genome sequence of Pantoea cypripedii NE1.</title>
        <authorList>
            <person name="Nascimento F.X."/>
        </authorList>
    </citation>
    <scope>NUCLEOTIDE SEQUENCE [LARGE SCALE GENOMIC DNA]</scope>
    <source>
        <strain evidence="2 3">NE1</strain>
    </source>
</reference>
<dbReference type="InterPro" id="IPR014944">
    <property type="entry name" value="Toxin_SymE-like"/>
</dbReference>
<organism evidence="2 3">
    <name type="scientific">Pantoea cypripedii</name>
    <name type="common">Pectobacterium cypripedii</name>
    <name type="synonym">Erwinia cypripedii</name>
    <dbReference type="NCBI Taxonomy" id="55209"/>
    <lineage>
        <taxon>Bacteria</taxon>
        <taxon>Pseudomonadati</taxon>
        <taxon>Pseudomonadota</taxon>
        <taxon>Gammaproteobacteria</taxon>
        <taxon>Enterobacterales</taxon>
        <taxon>Erwiniaceae</taxon>
        <taxon>Pantoea</taxon>
    </lineage>
</organism>
<dbReference type="AlphaFoldDB" id="A0A6B9GCT3"/>
<dbReference type="EMBL" id="CP024768">
    <property type="protein sequence ID" value="QGY31189.1"/>
    <property type="molecule type" value="Genomic_DNA"/>
</dbReference>
<dbReference type="RefSeq" id="WP_208717037.1">
    <property type="nucleotide sequence ID" value="NZ_CP024768.1"/>
</dbReference>
<accession>A0A6B9GCT3</accession>